<dbReference type="CDD" id="cd16148">
    <property type="entry name" value="sulfatase_like"/>
    <property type="match status" value="1"/>
</dbReference>
<feature type="transmembrane region" description="Helical" evidence="3">
    <location>
        <begin position="403"/>
        <end position="434"/>
    </location>
</feature>
<dbReference type="Proteomes" id="UP000321337">
    <property type="component" value="Unassembled WGS sequence"/>
</dbReference>
<keyword evidence="3" id="KW-0812">Transmembrane</keyword>
<feature type="transmembrane region" description="Helical" evidence="3">
    <location>
        <begin position="364"/>
        <end position="383"/>
    </location>
</feature>
<evidence type="ECO:0000256" key="3">
    <source>
        <dbReference type="SAM" id="Phobius"/>
    </source>
</evidence>
<dbReference type="Pfam" id="PF00535">
    <property type="entry name" value="Glycos_transf_2"/>
    <property type="match status" value="1"/>
</dbReference>
<dbReference type="SUPFAM" id="SSF53649">
    <property type="entry name" value="Alkaline phosphatase-like"/>
    <property type="match status" value="1"/>
</dbReference>
<dbReference type="GO" id="GO:0005737">
    <property type="term" value="C:cytoplasm"/>
    <property type="evidence" value="ECO:0007669"/>
    <property type="project" value="TreeGrafter"/>
</dbReference>
<evidence type="ECO:0008006" key="8">
    <source>
        <dbReference type="Google" id="ProtNLM"/>
    </source>
</evidence>
<dbReference type="CDD" id="cd06423">
    <property type="entry name" value="CESA_like"/>
    <property type="match status" value="1"/>
</dbReference>
<feature type="transmembrane region" description="Helical" evidence="3">
    <location>
        <begin position="524"/>
        <end position="545"/>
    </location>
</feature>
<dbReference type="Gene3D" id="3.90.550.10">
    <property type="entry name" value="Spore Coat Polysaccharide Biosynthesis Protein SpsA, Chain A"/>
    <property type="match status" value="1"/>
</dbReference>
<dbReference type="GO" id="GO:0046872">
    <property type="term" value="F:metal ion binding"/>
    <property type="evidence" value="ECO:0007669"/>
    <property type="project" value="UniProtKB-KW"/>
</dbReference>
<keyword evidence="2" id="KW-0378">Hydrolase</keyword>
<dbReference type="InterPro" id="IPR029044">
    <property type="entry name" value="Nucleotide-diphossugar_trans"/>
</dbReference>
<comment type="caution">
    <text evidence="6">The sequence shown here is derived from an EMBL/GenBank/DDBJ whole genome shotgun (WGS) entry which is preliminary data.</text>
</comment>
<dbReference type="InterPro" id="IPR001173">
    <property type="entry name" value="Glyco_trans_2-like"/>
</dbReference>
<dbReference type="Gene3D" id="3.30.1120.10">
    <property type="match status" value="1"/>
</dbReference>
<sequence>MTPTVRLAVVICTHNRARSLTATLDSLYACRYHGTETVDILVVANHCHDDTLATLAAFRSRHDQAVLRLRWIEEPVAGKSHALNTAIASTGNDYLCFIDDDQVVENGFLQHLLNGLDAYPDDAIFCGRIWPAWDGSEPSWVHAQEPYAIPIRPFPEFDLGSHSVAIGPDQRFPSGGNITVHRRVFAQVGNFAVELGPTGHNLAGGEDHDFIGRAVAQGHSIRYLPKVRQLHAIDAKRTSTLYTLRKSYFRSRSYFLINAEDIKPQPYMFRKILSHLGNALFTLNPDRRFFYLSRLAASVGELSGAMTSTLNPLTRSSRPTVAHSERLLKTTHLWLALTISGTLLVASSVALFPAQLLRQSEESALMAVMAAVLITLLIAVKSLRDFSQTGPQIQAEIRRHYRWYSLTAFVRLTGWTLLLLMLMGGLGTIVYAALAASSGLPYTPVGAFIAALLGMALITAWQFCRHLLYLPASLVASMHYRMSRLYPLWRRLTPARLGRFSAGLGALTLVLLVFASLRLIQTDAIMPLLALWGSMTVFIGLAGWANCVAEPVPVQSRHAHSRPNILMLGSDTLRADRLGVAGYRRQLTPNLDKLGAAASQFTQCYVPCARTAPSLVSLFSGCWPHRHGIRDNFIADAETRLSMPCMPQILAEAGYTTVAVSDWCGADLGKFSLGFQQVDAPDDQWNIKYLIRQGPKDLRLFLSLFTHNRFGKRFLPELYYLAGVPLTTQVGRDARAQLSRLAAAGQPFLLNVFLSATHPPFGSEYPYYTRFSDPAYTGESKFVMARLTDPQEIIRRQGDGRKEFDLDQIIDLYDGCVQSFDVEAGRILDHLAACGLADNTIVVVYSDHGMEFFEHETWGQGNSAVGDFSARIPLIIHDPRTPGSGVQQQIVRSVDIAPTLLELAGLALPETMEGVSLASLVRGEKRDLGLAAYNETGIWITDLPGMPEGHLRYPNLLELLEVPDKANGTMAIKPQYRDIVFEAKDRMIRVGRWKLVYQPVWNGALYQLFDLETDPACQHDRVADEPERVAVLKQQLMAWVEEGGADRR</sequence>
<keyword evidence="3" id="KW-0472">Membrane</keyword>
<accession>A0A512L738</accession>
<feature type="domain" description="Glycosyltransferase 2-like" evidence="4">
    <location>
        <begin position="9"/>
        <end position="153"/>
    </location>
</feature>
<dbReference type="PANTHER" id="PTHR45953">
    <property type="entry name" value="IDURONATE 2-SULFATASE"/>
    <property type="match status" value="1"/>
</dbReference>
<dbReference type="Pfam" id="PF00884">
    <property type="entry name" value="Sulfatase"/>
    <property type="match status" value="1"/>
</dbReference>
<feature type="transmembrane region" description="Helical" evidence="3">
    <location>
        <begin position="440"/>
        <end position="460"/>
    </location>
</feature>
<dbReference type="OrthoDB" id="9766107at2"/>
<dbReference type="EMBL" id="BKAD01000012">
    <property type="protein sequence ID" value="GEP30299.1"/>
    <property type="molecule type" value="Genomic_DNA"/>
</dbReference>
<evidence type="ECO:0000256" key="1">
    <source>
        <dbReference type="ARBA" id="ARBA00022723"/>
    </source>
</evidence>
<evidence type="ECO:0000256" key="2">
    <source>
        <dbReference type="ARBA" id="ARBA00022801"/>
    </source>
</evidence>
<proteinExistence type="predicted"/>
<dbReference type="InterPro" id="IPR000917">
    <property type="entry name" value="Sulfatase_N"/>
</dbReference>
<name>A0A512L738_9PROT</name>
<gene>
    <name evidence="6" type="ORF">TPL01_14370</name>
</gene>
<feature type="domain" description="Sulfatase N-terminal" evidence="5">
    <location>
        <begin position="563"/>
        <end position="905"/>
    </location>
</feature>
<dbReference type="PANTHER" id="PTHR45953:SF1">
    <property type="entry name" value="IDURONATE 2-SULFATASE"/>
    <property type="match status" value="1"/>
</dbReference>
<feature type="transmembrane region" description="Helical" evidence="3">
    <location>
        <begin position="333"/>
        <end position="352"/>
    </location>
</feature>
<reference evidence="6 7" key="1">
    <citation type="submission" date="2019-07" db="EMBL/GenBank/DDBJ databases">
        <title>Whole genome shotgun sequence of Thiobacillus plumbophilus NBRC 107929.</title>
        <authorList>
            <person name="Hosoyama A."/>
            <person name="Uohara A."/>
            <person name="Ohji S."/>
            <person name="Ichikawa N."/>
        </authorList>
    </citation>
    <scope>NUCLEOTIDE SEQUENCE [LARGE SCALE GENOMIC DNA]</scope>
    <source>
        <strain evidence="6 7">NBRC 107929</strain>
    </source>
</reference>
<dbReference type="AlphaFoldDB" id="A0A512L738"/>
<evidence type="ECO:0000259" key="4">
    <source>
        <dbReference type="Pfam" id="PF00535"/>
    </source>
</evidence>
<evidence type="ECO:0000259" key="5">
    <source>
        <dbReference type="Pfam" id="PF00884"/>
    </source>
</evidence>
<dbReference type="Gene3D" id="3.40.720.10">
    <property type="entry name" value="Alkaline Phosphatase, subunit A"/>
    <property type="match status" value="1"/>
</dbReference>
<keyword evidence="1" id="KW-0479">Metal-binding</keyword>
<dbReference type="InterPro" id="IPR017850">
    <property type="entry name" value="Alkaline_phosphatase_core_sf"/>
</dbReference>
<dbReference type="SUPFAM" id="SSF53448">
    <property type="entry name" value="Nucleotide-diphospho-sugar transferases"/>
    <property type="match status" value="1"/>
</dbReference>
<evidence type="ECO:0000313" key="6">
    <source>
        <dbReference type="EMBL" id="GEP30299.1"/>
    </source>
</evidence>
<organism evidence="6 7">
    <name type="scientific">Sulfuriferula plumbiphila</name>
    <dbReference type="NCBI Taxonomy" id="171865"/>
    <lineage>
        <taxon>Bacteria</taxon>
        <taxon>Pseudomonadati</taxon>
        <taxon>Pseudomonadota</taxon>
        <taxon>Betaproteobacteria</taxon>
        <taxon>Nitrosomonadales</taxon>
        <taxon>Sulfuricellaceae</taxon>
        <taxon>Sulfuriferula</taxon>
    </lineage>
</organism>
<evidence type="ECO:0000313" key="7">
    <source>
        <dbReference type="Proteomes" id="UP000321337"/>
    </source>
</evidence>
<feature type="transmembrane region" description="Helical" evidence="3">
    <location>
        <begin position="498"/>
        <end position="517"/>
    </location>
</feature>
<dbReference type="GO" id="GO:0004423">
    <property type="term" value="F:iduronate-2-sulfatase activity"/>
    <property type="evidence" value="ECO:0007669"/>
    <property type="project" value="TreeGrafter"/>
</dbReference>
<dbReference type="RefSeq" id="WP_147072228.1">
    <property type="nucleotide sequence ID" value="NZ_AP021884.1"/>
</dbReference>
<keyword evidence="7" id="KW-1185">Reference proteome</keyword>
<protein>
    <recommendedName>
        <fullName evidence="8">Arylsulfatase</fullName>
    </recommendedName>
</protein>
<keyword evidence="3" id="KW-1133">Transmembrane helix</keyword>